<protein>
    <recommendedName>
        <fullName evidence="3">FAS1 domain-containing protein</fullName>
    </recommendedName>
</protein>
<dbReference type="SUPFAM" id="SSF82153">
    <property type="entry name" value="FAS1 domain"/>
    <property type="match status" value="1"/>
</dbReference>
<dbReference type="PROSITE" id="PS50213">
    <property type="entry name" value="FAS1"/>
    <property type="match status" value="1"/>
</dbReference>
<keyword evidence="2" id="KW-0732">Signal</keyword>
<proteinExistence type="predicted"/>
<reference evidence="4 5" key="1">
    <citation type="submission" date="2019-01" db="EMBL/GenBank/DDBJ databases">
        <title>Genome sequencing of the rare red list fungi Fomitopsis rosea.</title>
        <authorList>
            <person name="Buettner E."/>
            <person name="Kellner H."/>
        </authorList>
    </citation>
    <scope>NUCLEOTIDE SEQUENCE [LARGE SCALE GENOMIC DNA]</scope>
    <source>
        <strain evidence="4 5">DSM 105464</strain>
    </source>
</reference>
<feature type="domain" description="FAS1" evidence="3">
    <location>
        <begin position="89"/>
        <end position="288"/>
    </location>
</feature>
<feature type="chain" id="PRO_5021284751" description="FAS1 domain-containing protein" evidence="2">
    <location>
        <begin position="22"/>
        <end position="288"/>
    </location>
</feature>
<sequence>MLLRHALIAILWVVLATAVAAADLRVQDGQGLATAIDSLKLDTIYQDSQLEESAGDALASDHKTSDAYPALEGAAYPQSQQQSVSELGSKTIYQALKENTHYSQIFALVNLTADIVNILNDTSANITFFAPSNDAFSRHRTHGHHGDHGRIQDASSRKPDDSMEHAHDNNSPQRDSHDMYATSGVMDAQLDLMHAIEHIITLPPRTPEAATLPSGLVGIVRSVLLYHIVPFAVPSARLGEHATLATKLTLRDGSLDGSAMRVQTTPKFINSYAKLQRELRVSNGGRRI</sequence>
<dbReference type="Gene3D" id="2.30.180.10">
    <property type="entry name" value="FAS1 domain"/>
    <property type="match status" value="1"/>
</dbReference>
<comment type="caution">
    <text evidence="4">The sequence shown here is derived from an EMBL/GenBank/DDBJ whole genome shotgun (WGS) entry which is preliminary data.</text>
</comment>
<dbReference type="Proteomes" id="UP000298390">
    <property type="component" value="Unassembled WGS sequence"/>
</dbReference>
<feature type="signal peptide" evidence="2">
    <location>
        <begin position="1"/>
        <end position="21"/>
    </location>
</feature>
<dbReference type="EMBL" id="SEKV01000282">
    <property type="protein sequence ID" value="TFY59878.1"/>
    <property type="molecule type" value="Genomic_DNA"/>
</dbReference>
<dbReference type="InterPro" id="IPR036378">
    <property type="entry name" value="FAS1_dom_sf"/>
</dbReference>
<organism evidence="4 5">
    <name type="scientific">Rhodofomes roseus</name>
    <dbReference type="NCBI Taxonomy" id="34475"/>
    <lineage>
        <taxon>Eukaryota</taxon>
        <taxon>Fungi</taxon>
        <taxon>Dikarya</taxon>
        <taxon>Basidiomycota</taxon>
        <taxon>Agaricomycotina</taxon>
        <taxon>Agaricomycetes</taxon>
        <taxon>Polyporales</taxon>
        <taxon>Rhodofomes</taxon>
    </lineage>
</organism>
<dbReference type="AlphaFoldDB" id="A0A4Y9YDC1"/>
<dbReference type="InterPro" id="IPR000782">
    <property type="entry name" value="FAS1_domain"/>
</dbReference>
<feature type="compositionally biased region" description="Basic and acidic residues" evidence="1">
    <location>
        <begin position="144"/>
        <end position="178"/>
    </location>
</feature>
<gene>
    <name evidence="4" type="ORF">EVJ58_g5500</name>
</gene>
<accession>A0A4Y9YDC1</accession>
<evidence type="ECO:0000256" key="2">
    <source>
        <dbReference type="SAM" id="SignalP"/>
    </source>
</evidence>
<evidence type="ECO:0000256" key="1">
    <source>
        <dbReference type="SAM" id="MobiDB-lite"/>
    </source>
</evidence>
<dbReference type="STRING" id="34475.A0A4Y9YDC1"/>
<feature type="region of interest" description="Disordered" evidence="1">
    <location>
        <begin position="139"/>
        <end position="179"/>
    </location>
</feature>
<name>A0A4Y9YDC1_9APHY</name>
<evidence type="ECO:0000259" key="3">
    <source>
        <dbReference type="PROSITE" id="PS50213"/>
    </source>
</evidence>
<evidence type="ECO:0000313" key="4">
    <source>
        <dbReference type="EMBL" id="TFY59878.1"/>
    </source>
</evidence>
<evidence type="ECO:0000313" key="5">
    <source>
        <dbReference type="Proteomes" id="UP000298390"/>
    </source>
</evidence>